<evidence type="ECO:0000313" key="3">
    <source>
        <dbReference type="Proteomes" id="UP000199604"/>
    </source>
</evidence>
<gene>
    <name evidence="2" type="ORF">SAMN05660845_2500</name>
</gene>
<dbReference type="STRING" id="498292.SAMN05660845_2500"/>
<evidence type="ECO:0000256" key="1">
    <source>
        <dbReference type="SAM" id="SignalP"/>
    </source>
</evidence>
<feature type="signal peptide" evidence="1">
    <location>
        <begin position="1"/>
        <end position="20"/>
    </location>
</feature>
<reference evidence="3" key="1">
    <citation type="submission" date="2016-10" db="EMBL/GenBank/DDBJ databases">
        <authorList>
            <person name="Varghese N."/>
            <person name="Submissions S."/>
        </authorList>
    </citation>
    <scope>NUCLEOTIDE SEQUENCE [LARGE SCALE GENOMIC DNA]</scope>
    <source>
        <strain evidence="3">DSM 21789</strain>
    </source>
</reference>
<evidence type="ECO:0008006" key="4">
    <source>
        <dbReference type="Google" id="ProtNLM"/>
    </source>
</evidence>
<evidence type="ECO:0000313" key="2">
    <source>
        <dbReference type="EMBL" id="SFB29895.1"/>
    </source>
</evidence>
<dbReference type="Proteomes" id="UP000199604">
    <property type="component" value="Unassembled WGS sequence"/>
</dbReference>
<dbReference type="EMBL" id="FOJT01000006">
    <property type="protein sequence ID" value="SFB29895.1"/>
    <property type="molecule type" value="Genomic_DNA"/>
</dbReference>
<dbReference type="AlphaFoldDB" id="A0A1I0ZVX3"/>
<sequence length="181" mass="21501">MQMKSIYTVFFILVSLTSFSQNNLSELNSILINELKGLNDSHGIVFFEKSEIIQNKKVKKDLRYIKKLISINKLDYEISNIEEEMSKILILDSKKTLERIIQIKTITHTEINHYEIIRYNFLIELDRTKIYLEFDENGIRSYKINNREVTVSREVVLEFGENFDALNFYKQIEQAKSIYLN</sequence>
<accession>A0A1I0ZVX3</accession>
<keyword evidence="1" id="KW-0732">Signal</keyword>
<name>A0A1I0ZVX3_9FLAO</name>
<keyword evidence="3" id="KW-1185">Reference proteome</keyword>
<proteinExistence type="predicted"/>
<protein>
    <recommendedName>
        <fullName evidence="4">DUF4252 domain-containing protein</fullName>
    </recommendedName>
</protein>
<feature type="chain" id="PRO_5011560385" description="DUF4252 domain-containing protein" evidence="1">
    <location>
        <begin position="21"/>
        <end position="181"/>
    </location>
</feature>
<organism evidence="2 3">
    <name type="scientific">Flavobacterium swingsii</name>
    <dbReference type="NCBI Taxonomy" id="498292"/>
    <lineage>
        <taxon>Bacteria</taxon>
        <taxon>Pseudomonadati</taxon>
        <taxon>Bacteroidota</taxon>
        <taxon>Flavobacteriia</taxon>
        <taxon>Flavobacteriales</taxon>
        <taxon>Flavobacteriaceae</taxon>
        <taxon>Flavobacterium</taxon>
    </lineage>
</organism>